<dbReference type="EMBL" id="FMBC01000007">
    <property type="protein sequence ID" value="SCC03174.1"/>
    <property type="molecule type" value="Genomic_DNA"/>
</dbReference>
<name>A0A1C4B8Q2_9ENTR</name>
<dbReference type="RefSeq" id="WP_090134145.1">
    <property type="nucleotide sequence ID" value="NZ_FMBC01000007.1"/>
</dbReference>
<proteinExistence type="predicted"/>
<protein>
    <submittedName>
        <fullName evidence="1">Uncharacterized protein</fullName>
    </submittedName>
</protein>
<accession>A0A1C4B8Q2</accession>
<evidence type="ECO:0000313" key="1">
    <source>
        <dbReference type="EMBL" id="SCC03174.1"/>
    </source>
</evidence>
<keyword evidence="2" id="KW-1185">Reference proteome</keyword>
<dbReference type="AlphaFoldDB" id="A0A1C4B8Q2"/>
<reference evidence="2" key="1">
    <citation type="submission" date="2016-08" db="EMBL/GenBank/DDBJ databases">
        <authorList>
            <person name="Varghese N."/>
            <person name="Submissions Spin"/>
        </authorList>
    </citation>
    <scope>NUCLEOTIDE SEQUENCE [LARGE SCALE GENOMIC DNA]</scope>
    <source>
        <strain evidence="2">REICA_142</strain>
    </source>
</reference>
<evidence type="ECO:0000313" key="2">
    <source>
        <dbReference type="Proteomes" id="UP000198515"/>
    </source>
</evidence>
<organism evidence="1 2">
    <name type="scientific">Kosakonia oryziphila</name>
    <dbReference type="NCBI Taxonomy" id="1005667"/>
    <lineage>
        <taxon>Bacteria</taxon>
        <taxon>Pseudomonadati</taxon>
        <taxon>Pseudomonadota</taxon>
        <taxon>Gammaproteobacteria</taxon>
        <taxon>Enterobacterales</taxon>
        <taxon>Enterobacteriaceae</taxon>
        <taxon>Kosakonia</taxon>
    </lineage>
</organism>
<dbReference type="Proteomes" id="UP000198515">
    <property type="component" value="Unassembled WGS sequence"/>
</dbReference>
<gene>
    <name evidence="1" type="ORF">GA0061070_100728</name>
</gene>
<dbReference type="OrthoDB" id="6577511at2"/>
<sequence>MATTPNHIHSLLALPFSCSTDFTELADNCERFAEVLVETHEPAEKLALCGKLGSCLNLLHTTLHEPIPAHLTESLTVEFLPYIPEFAPESDALCRYCEELTRLLINGSLSADQSRVIGDLLLDLVMFFAERLKAPRWIKTGQGVIALDVLN</sequence>